<dbReference type="InterPro" id="IPR002541">
    <property type="entry name" value="Cyt_c_assembly"/>
</dbReference>
<gene>
    <name evidence="3" type="ORF">OA57_05900</name>
</gene>
<dbReference type="Proteomes" id="UP000030380">
    <property type="component" value="Unassembled WGS sequence"/>
</dbReference>
<comment type="caution">
    <text evidence="3">The sequence shown here is derived from an EMBL/GenBank/DDBJ whole genome shotgun (WGS) entry which is preliminary data.</text>
</comment>
<dbReference type="RefSeq" id="WP_034614834.1">
    <property type="nucleotide sequence ID" value="NZ_JSUM01000010.1"/>
</dbReference>
<dbReference type="PANTHER" id="PTHR38034:SF1">
    <property type="entry name" value="INNER MEMBRANE PROTEIN YPJD"/>
    <property type="match status" value="1"/>
</dbReference>
<dbReference type="GO" id="GO:0020037">
    <property type="term" value="F:heme binding"/>
    <property type="evidence" value="ECO:0007669"/>
    <property type="project" value="InterPro"/>
</dbReference>
<name>A0A0A3ATG8_9PAST</name>
<proteinExistence type="predicted"/>
<feature type="transmembrane region" description="Helical" evidence="1">
    <location>
        <begin position="246"/>
        <end position="264"/>
    </location>
</feature>
<feature type="transmembrane region" description="Helical" evidence="1">
    <location>
        <begin position="6"/>
        <end position="24"/>
    </location>
</feature>
<feature type="transmembrane region" description="Helical" evidence="1">
    <location>
        <begin position="188"/>
        <end position="210"/>
    </location>
</feature>
<dbReference type="PANTHER" id="PTHR38034">
    <property type="entry name" value="INNER MEMBRANE PROTEIN YPJD"/>
    <property type="match status" value="1"/>
</dbReference>
<sequence>MYIFAALSIMAYLICTVSLLPLLLQVQNSDAIASNKKPNRNRFIFSSAVAWVLHAVFIQQLFANGSEPYNFTLLNILNLMTLLVVLLVTMALSHLNTLWFLLPIVYAFAILGIVAATFIPGHIIAYFHDNTALLLHISLALIAYALCFIALLYVLQLGWLDKKLKSKKIVFSPMIPSLMSVERQFFKILCAGEVFLTLALISGAVSLHNFFAAEQIQKAIFSFLAWLVFGLLLIGHRKLHWRGKRVLIYTISGMILLTIAYFGSRTLPVL</sequence>
<evidence type="ECO:0000313" key="3">
    <source>
        <dbReference type="EMBL" id="KGQ70385.1"/>
    </source>
</evidence>
<dbReference type="InterPro" id="IPR052372">
    <property type="entry name" value="YpjD/HemX"/>
</dbReference>
<keyword evidence="1" id="KW-0472">Membrane</keyword>
<protein>
    <submittedName>
        <fullName evidence="3">ABC transporter permease</fullName>
    </submittedName>
</protein>
<evidence type="ECO:0000259" key="2">
    <source>
        <dbReference type="Pfam" id="PF01578"/>
    </source>
</evidence>
<evidence type="ECO:0000256" key="1">
    <source>
        <dbReference type="SAM" id="Phobius"/>
    </source>
</evidence>
<keyword evidence="1" id="KW-0812">Transmembrane</keyword>
<feature type="domain" description="Cytochrome c assembly protein" evidence="2">
    <location>
        <begin position="45"/>
        <end position="267"/>
    </location>
</feature>
<dbReference type="OrthoDB" id="9780793at2"/>
<dbReference type="STRING" id="505317.OA57_05900"/>
<feature type="transmembrane region" description="Helical" evidence="1">
    <location>
        <begin position="216"/>
        <end position="234"/>
    </location>
</feature>
<accession>A0A0A3ATG8</accession>
<organism evidence="3 4">
    <name type="scientific">Chelonobacter oris</name>
    <dbReference type="NCBI Taxonomy" id="505317"/>
    <lineage>
        <taxon>Bacteria</taxon>
        <taxon>Pseudomonadati</taxon>
        <taxon>Pseudomonadota</taxon>
        <taxon>Gammaproteobacteria</taxon>
        <taxon>Pasteurellales</taxon>
        <taxon>Pasteurellaceae</taxon>
        <taxon>Chelonobacter</taxon>
    </lineage>
</organism>
<feature type="transmembrane region" description="Helical" evidence="1">
    <location>
        <begin position="69"/>
        <end position="92"/>
    </location>
</feature>
<dbReference type="EMBL" id="JSUM01000010">
    <property type="protein sequence ID" value="KGQ70385.1"/>
    <property type="molecule type" value="Genomic_DNA"/>
</dbReference>
<dbReference type="GO" id="GO:0017004">
    <property type="term" value="P:cytochrome complex assembly"/>
    <property type="evidence" value="ECO:0007669"/>
    <property type="project" value="InterPro"/>
</dbReference>
<feature type="transmembrane region" description="Helical" evidence="1">
    <location>
        <begin position="133"/>
        <end position="155"/>
    </location>
</feature>
<dbReference type="Pfam" id="PF01578">
    <property type="entry name" value="Cytochrom_C_asm"/>
    <property type="match status" value="1"/>
</dbReference>
<reference evidence="3 4" key="1">
    <citation type="submission" date="2014-11" db="EMBL/GenBank/DDBJ databases">
        <title>Draft genome sequence of Chelonobacter oris 1662T, associated with respiratory disease in Hermann's Tortoises.</title>
        <authorList>
            <person name="Kudirkiene E."/>
            <person name="Hansen M.J."/>
            <person name="Bojesen A.M."/>
        </authorList>
    </citation>
    <scope>NUCLEOTIDE SEQUENCE [LARGE SCALE GENOMIC DNA]</scope>
    <source>
        <strain evidence="3 4">1662</strain>
    </source>
</reference>
<dbReference type="AlphaFoldDB" id="A0A0A3ATG8"/>
<feature type="transmembrane region" description="Helical" evidence="1">
    <location>
        <begin position="104"/>
        <end position="127"/>
    </location>
</feature>
<feature type="transmembrane region" description="Helical" evidence="1">
    <location>
        <begin position="44"/>
        <end position="63"/>
    </location>
</feature>
<keyword evidence="1" id="KW-1133">Transmembrane helix</keyword>
<evidence type="ECO:0000313" key="4">
    <source>
        <dbReference type="Proteomes" id="UP000030380"/>
    </source>
</evidence>
<keyword evidence="4" id="KW-1185">Reference proteome</keyword>
<dbReference type="GO" id="GO:0005886">
    <property type="term" value="C:plasma membrane"/>
    <property type="evidence" value="ECO:0007669"/>
    <property type="project" value="TreeGrafter"/>
</dbReference>